<reference evidence="2 3" key="1">
    <citation type="submission" date="2013-02" db="EMBL/GenBank/DDBJ databases">
        <title>The complete genome sequence of Corynebacterium vitaeruminis DSM 20294.</title>
        <authorList>
            <person name="Ruckert C."/>
            <person name="Albersmeier A."/>
            <person name="Kalinowski J."/>
        </authorList>
    </citation>
    <scope>NUCLEOTIDE SEQUENCE [LARGE SCALE GENOMIC DNA]</scope>
    <source>
        <strain evidence="3">ATCC 10234</strain>
    </source>
</reference>
<dbReference type="HOGENOM" id="CLU_054974_4_0_11"/>
<dbReference type="PATRIC" id="fig|1224164.3.peg.1454"/>
<dbReference type="EMBL" id="CP004353">
    <property type="protein sequence ID" value="AHI22835.1"/>
    <property type="molecule type" value="Genomic_DNA"/>
</dbReference>
<dbReference type="GO" id="GO:0005829">
    <property type="term" value="C:cytosol"/>
    <property type="evidence" value="ECO:0007669"/>
    <property type="project" value="TreeGrafter"/>
</dbReference>
<evidence type="ECO:0000259" key="1">
    <source>
        <dbReference type="Pfam" id="PF00117"/>
    </source>
</evidence>
<protein>
    <submittedName>
        <fullName evidence="2">Glutamine amidotransferase</fullName>
        <ecNumber evidence="2">6.3.5.2</ecNumber>
    </submittedName>
</protein>
<keyword evidence="2" id="KW-0315">Glutamine amidotransferase</keyword>
<dbReference type="Proteomes" id="UP000019222">
    <property type="component" value="Chromosome"/>
</dbReference>
<dbReference type="GO" id="GO:0016740">
    <property type="term" value="F:transferase activity"/>
    <property type="evidence" value="ECO:0007669"/>
    <property type="project" value="UniProtKB-KW"/>
</dbReference>
<dbReference type="AlphaFoldDB" id="W5Y1Q8"/>
<dbReference type="InterPro" id="IPR044992">
    <property type="entry name" value="ChyE-like"/>
</dbReference>
<dbReference type="InterPro" id="IPR029062">
    <property type="entry name" value="Class_I_gatase-like"/>
</dbReference>
<name>W5Y1Q8_9CORY</name>
<dbReference type="NCBIfam" id="NF005743">
    <property type="entry name" value="PRK07567.1"/>
    <property type="match status" value="1"/>
</dbReference>
<keyword evidence="2" id="KW-0808">Transferase</keyword>
<proteinExistence type="predicted"/>
<dbReference type="STRING" id="1224164.B843_07250"/>
<keyword evidence="3" id="KW-1185">Reference proteome</keyword>
<dbReference type="Gene3D" id="3.40.50.880">
    <property type="match status" value="1"/>
</dbReference>
<dbReference type="eggNOG" id="COG0518">
    <property type="taxonomic scope" value="Bacteria"/>
</dbReference>
<keyword evidence="2" id="KW-0436">Ligase</keyword>
<accession>W5Y1Q8</accession>
<dbReference type="PROSITE" id="PS51273">
    <property type="entry name" value="GATASE_TYPE_1"/>
    <property type="match status" value="1"/>
</dbReference>
<dbReference type="Pfam" id="PF00117">
    <property type="entry name" value="GATase"/>
    <property type="match status" value="1"/>
</dbReference>
<gene>
    <name evidence="2" type="ORF">B843_07250</name>
</gene>
<dbReference type="KEGG" id="cvt:B843_07250"/>
<dbReference type="PANTHER" id="PTHR42695:SF5">
    <property type="entry name" value="GLUTAMINE AMIDOTRANSFERASE YLR126C-RELATED"/>
    <property type="match status" value="1"/>
</dbReference>
<dbReference type="RefSeq" id="WP_025252858.1">
    <property type="nucleotide sequence ID" value="NZ_CP004353.1"/>
</dbReference>
<organism evidence="2 3">
    <name type="scientific">Corynebacterium vitaeruminis DSM 20294</name>
    <dbReference type="NCBI Taxonomy" id="1224164"/>
    <lineage>
        <taxon>Bacteria</taxon>
        <taxon>Bacillati</taxon>
        <taxon>Actinomycetota</taxon>
        <taxon>Actinomycetes</taxon>
        <taxon>Mycobacteriales</taxon>
        <taxon>Corynebacteriaceae</taxon>
        <taxon>Corynebacterium</taxon>
    </lineage>
</organism>
<dbReference type="CDD" id="cd01741">
    <property type="entry name" value="GATase1_1"/>
    <property type="match status" value="1"/>
</dbReference>
<evidence type="ECO:0000313" key="3">
    <source>
        <dbReference type="Proteomes" id="UP000019222"/>
    </source>
</evidence>
<evidence type="ECO:0000313" key="2">
    <source>
        <dbReference type="EMBL" id="AHI22835.1"/>
    </source>
</evidence>
<sequence>MVNILLVSPRTGAEIAAAEYSDVLKATGLNTAQLTQRMLDDEFKSVGETEDFQGIIVGGSPLLVSSEEYSAWQHRVHQELGALLENPQPTFFLCFGNTLLAHLTGGTINREYAENSGATVVQLTQAGQTDRLTRGLPEEFLALTGHTENAVTVGRGAELLATGPSCPVQIVRANETSWACQFHAEMDAAAMQTRMDYYFDYGYFSPAEYDHIVQEISRHDYSPAHQVLRNFVDVCSGAR</sequence>
<dbReference type="InterPro" id="IPR017926">
    <property type="entry name" value="GATASE"/>
</dbReference>
<feature type="domain" description="Glutamine amidotransferase" evidence="1">
    <location>
        <begin position="34"/>
        <end position="193"/>
    </location>
</feature>
<dbReference type="PANTHER" id="PTHR42695">
    <property type="entry name" value="GLUTAMINE AMIDOTRANSFERASE YLR126C-RELATED"/>
    <property type="match status" value="1"/>
</dbReference>
<dbReference type="GO" id="GO:0003922">
    <property type="term" value="F:GMP synthase (glutamine-hydrolyzing) activity"/>
    <property type="evidence" value="ECO:0007669"/>
    <property type="project" value="UniProtKB-EC"/>
</dbReference>
<dbReference type="EC" id="6.3.5.2" evidence="2"/>
<dbReference type="SUPFAM" id="SSF52317">
    <property type="entry name" value="Class I glutamine amidotransferase-like"/>
    <property type="match status" value="1"/>
</dbReference>